<dbReference type="Pfam" id="PF00895">
    <property type="entry name" value="ATP-synt_8"/>
    <property type="match status" value="1"/>
</dbReference>
<keyword evidence="9 12" id="KW-0406">Ion transport</keyword>
<keyword evidence="5 12" id="KW-0138">CF(0)</keyword>
<name>C5HII8_9HEMI</name>
<keyword evidence="7 12" id="KW-0375">Hydrogen ion transport</keyword>
<evidence type="ECO:0000256" key="7">
    <source>
        <dbReference type="ARBA" id="ARBA00022781"/>
    </source>
</evidence>
<evidence type="ECO:0000256" key="10">
    <source>
        <dbReference type="ARBA" id="ARBA00023128"/>
    </source>
</evidence>
<comment type="subunit">
    <text evidence="3">F-type ATPases have 2 components, CF(1) - the catalytic core - and CF(0) - the membrane proton channel.</text>
</comment>
<keyword evidence="11 13" id="KW-0472">Membrane</keyword>
<accession>C5HII8</accession>
<comment type="subcellular location">
    <subcellularLocation>
        <location evidence="1 12">Mitochondrion membrane</location>
        <topology evidence="1 12">Single-pass membrane protein</topology>
    </subcellularLocation>
</comment>
<evidence type="ECO:0000256" key="13">
    <source>
        <dbReference type="SAM" id="Phobius"/>
    </source>
</evidence>
<keyword evidence="4 12" id="KW-0813">Transport</keyword>
<geneLocation type="mitochondrion" evidence="14"/>
<comment type="similarity">
    <text evidence="2 12">Belongs to the ATPase protein 8 family.</text>
</comment>
<evidence type="ECO:0000256" key="3">
    <source>
        <dbReference type="ARBA" id="ARBA00011291"/>
    </source>
</evidence>
<dbReference type="GO" id="GO:0015078">
    <property type="term" value="F:proton transmembrane transporter activity"/>
    <property type="evidence" value="ECO:0007669"/>
    <property type="project" value="InterPro"/>
</dbReference>
<feature type="transmembrane region" description="Helical" evidence="13">
    <location>
        <begin position="12"/>
        <end position="31"/>
    </location>
</feature>
<evidence type="ECO:0000256" key="8">
    <source>
        <dbReference type="ARBA" id="ARBA00022989"/>
    </source>
</evidence>
<dbReference type="AlphaFoldDB" id="C5HII8"/>
<sequence>MPQMAPLWWTTLYILFIVTLMMLYSLIYFNINYKMMKSTSKINTTKNNWMW</sequence>
<gene>
    <name evidence="14" type="primary">ATP8</name>
</gene>
<reference evidence="14" key="1">
    <citation type="journal article" date="2009" name="BMC Evol. Biol.">
        <title>Phylogenetic analysis of the true water bugs (Insecta: Hemiptera: Heteroptera: Nepomorpha): evidence from mitochondrial genomes.</title>
        <authorList>
            <person name="Hua J."/>
            <person name="Li M."/>
            <person name="Dong P."/>
            <person name="Cui Y."/>
            <person name="Xie Q."/>
            <person name="Bu W."/>
        </authorList>
    </citation>
    <scope>NUCLEOTIDE SEQUENCE</scope>
</reference>
<evidence type="ECO:0000256" key="9">
    <source>
        <dbReference type="ARBA" id="ARBA00023065"/>
    </source>
</evidence>
<organism evidence="14">
    <name type="scientific">Sigara septemlineata</name>
    <dbReference type="NCBI Taxonomy" id="575837"/>
    <lineage>
        <taxon>Eukaryota</taxon>
        <taxon>Metazoa</taxon>
        <taxon>Ecdysozoa</taxon>
        <taxon>Arthropoda</taxon>
        <taxon>Hexapoda</taxon>
        <taxon>Insecta</taxon>
        <taxon>Pterygota</taxon>
        <taxon>Neoptera</taxon>
        <taxon>Paraneoptera</taxon>
        <taxon>Hemiptera</taxon>
        <taxon>Heteroptera</taxon>
        <taxon>Panheteroptera</taxon>
        <taxon>Nepomorpha</taxon>
        <taxon>Corixidae</taxon>
        <taxon>Corixinae</taxon>
        <taxon>Sigara</taxon>
    </lineage>
</organism>
<evidence type="ECO:0000256" key="4">
    <source>
        <dbReference type="ARBA" id="ARBA00022448"/>
    </source>
</evidence>
<evidence type="ECO:0000256" key="6">
    <source>
        <dbReference type="ARBA" id="ARBA00022692"/>
    </source>
</evidence>
<keyword evidence="10 12" id="KW-0496">Mitochondrion</keyword>
<dbReference type="GO" id="GO:0015986">
    <property type="term" value="P:proton motive force-driven ATP synthesis"/>
    <property type="evidence" value="ECO:0007669"/>
    <property type="project" value="InterPro"/>
</dbReference>
<evidence type="ECO:0000313" key="14">
    <source>
        <dbReference type="EMBL" id="ACJ69433.1"/>
    </source>
</evidence>
<proteinExistence type="inferred from homology"/>
<keyword evidence="6 12" id="KW-0812">Transmembrane</keyword>
<protein>
    <recommendedName>
        <fullName evidence="12">ATP synthase complex subunit 8</fullName>
    </recommendedName>
</protein>
<dbReference type="InterPro" id="IPR001421">
    <property type="entry name" value="ATP8_metazoa"/>
</dbReference>
<evidence type="ECO:0000256" key="11">
    <source>
        <dbReference type="ARBA" id="ARBA00023136"/>
    </source>
</evidence>
<dbReference type="EMBL" id="FJ456941">
    <property type="protein sequence ID" value="ACJ69433.1"/>
    <property type="molecule type" value="Genomic_DNA"/>
</dbReference>
<evidence type="ECO:0000256" key="12">
    <source>
        <dbReference type="RuleBase" id="RU003661"/>
    </source>
</evidence>
<dbReference type="GO" id="GO:0031966">
    <property type="term" value="C:mitochondrial membrane"/>
    <property type="evidence" value="ECO:0007669"/>
    <property type="project" value="UniProtKB-SubCell"/>
</dbReference>
<evidence type="ECO:0000256" key="2">
    <source>
        <dbReference type="ARBA" id="ARBA00008892"/>
    </source>
</evidence>
<keyword evidence="8 13" id="KW-1133">Transmembrane helix</keyword>
<dbReference type="GO" id="GO:0045259">
    <property type="term" value="C:proton-transporting ATP synthase complex"/>
    <property type="evidence" value="ECO:0007669"/>
    <property type="project" value="UniProtKB-KW"/>
</dbReference>
<evidence type="ECO:0000256" key="5">
    <source>
        <dbReference type="ARBA" id="ARBA00022547"/>
    </source>
</evidence>
<evidence type="ECO:0000256" key="1">
    <source>
        <dbReference type="ARBA" id="ARBA00004304"/>
    </source>
</evidence>